<proteinExistence type="predicted"/>
<dbReference type="AlphaFoldDB" id="A0A0S4LMI7"/>
<keyword evidence="2" id="KW-1185">Reference proteome</keyword>
<dbReference type="STRING" id="1742973.COMA2_40103"/>
<organism evidence="1 2">
    <name type="scientific">Candidatus Nitrospira nitrificans</name>
    <dbReference type="NCBI Taxonomy" id="1742973"/>
    <lineage>
        <taxon>Bacteria</taxon>
        <taxon>Pseudomonadati</taxon>
        <taxon>Nitrospirota</taxon>
        <taxon>Nitrospiria</taxon>
        <taxon>Nitrospirales</taxon>
        <taxon>Nitrospiraceae</taxon>
        <taxon>Nitrospira</taxon>
    </lineage>
</organism>
<dbReference type="EMBL" id="CZPZ01000031">
    <property type="protein sequence ID" value="CUS37933.1"/>
    <property type="molecule type" value="Genomic_DNA"/>
</dbReference>
<evidence type="ECO:0000313" key="1">
    <source>
        <dbReference type="EMBL" id="CUS37933.1"/>
    </source>
</evidence>
<evidence type="ECO:0008006" key="3">
    <source>
        <dbReference type="Google" id="ProtNLM"/>
    </source>
</evidence>
<sequence>MNNDTTRKWKHSVPALLARLEEALLWVGLEHGRAATYKKLLIEYYDGRHSNAHFLAHFQAMEILGVYDGWVKEAEFFPGLKERISFVLKKGTILPEGESFNSNRPRNDGFVYMLAGKLFHGPKVPILSVDGFRNTRLIASHPGESFTSDIVFLHNEDAIRIECKRPMSNTTLSDNVDSAFTQIKNANSLGIIAVDVSKLIEQPGQILEASTLDDGSCSLTNEIEEIITPLAFQFPQPSLIGMFGYACLPLVSTAQSMILNSHGKPFEFENFRTIAACWVAIRNKNSPKGQLIYELQRDFERSTHDVPASAISIR</sequence>
<gene>
    <name evidence="1" type="ORF">COMA2_40103</name>
</gene>
<evidence type="ECO:0000313" key="2">
    <source>
        <dbReference type="Proteomes" id="UP000198736"/>
    </source>
</evidence>
<dbReference type="Proteomes" id="UP000198736">
    <property type="component" value="Unassembled WGS sequence"/>
</dbReference>
<protein>
    <recommendedName>
        <fullName evidence="3">Restriction endonuclease</fullName>
    </recommendedName>
</protein>
<dbReference type="RefSeq" id="WP_090899726.1">
    <property type="nucleotide sequence ID" value="NZ_CZPZ01000031.1"/>
</dbReference>
<name>A0A0S4LMI7_9BACT</name>
<reference evidence="2" key="1">
    <citation type="submission" date="2015-10" db="EMBL/GenBank/DDBJ databases">
        <authorList>
            <person name="Luecker S."/>
            <person name="Luecker S."/>
        </authorList>
    </citation>
    <scope>NUCLEOTIDE SEQUENCE [LARGE SCALE GENOMIC DNA]</scope>
</reference>
<accession>A0A0S4LMI7</accession>